<sequence>MNSFIKKYQPDTLKDFGLEDSTHEFINTLIDIDSLNVLFVGDPDAGKTTILKCIIKEYYKGYEENDYNNNIIYLNSAQEQGIQFYRNEVKTFCQTCSIIKNRKKIVIIDDLDLINQQSQQVFRNCIDVYKNNVNFICSCTNLKKIIESIQSRLMIIKIPKIDQVKLNQICNKITTLEKINIDEKSLHLFFRYCENSLRIMINYLEKFKLYNQQIDSVVINSLCTNINDCIFDELLVLLINKDIISSIQLLKGIYNQGYSVMDILDCFFSYIKNTDNLSDESKYKIIPYICKYIHIFHDIHEDEIELSLFINNIIKLI</sequence>
<dbReference type="InterPro" id="IPR008921">
    <property type="entry name" value="DNA_pol3_clamp-load_cplx_C"/>
</dbReference>
<evidence type="ECO:0000259" key="4">
    <source>
        <dbReference type="SMART" id="SM00382"/>
    </source>
</evidence>
<keyword evidence="1" id="KW-0235">DNA replication</keyword>
<dbReference type="InterPro" id="IPR027417">
    <property type="entry name" value="P-loop_NTPase"/>
</dbReference>
<dbReference type="Pfam" id="PF08542">
    <property type="entry name" value="Rep_fac_C"/>
    <property type="match status" value="1"/>
</dbReference>
<dbReference type="GO" id="GO:0016887">
    <property type="term" value="F:ATP hydrolysis activity"/>
    <property type="evidence" value="ECO:0007669"/>
    <property type="project" value="InterPro"/>
</dbReference>
<dbReference type="PANTHER" id="PTHR11669:SF20">
    <property type="entry name" value="REPLICATION FACTOR C SUBUNIT 4"/>
    <property type="match status" value="1"/>
</dbReference>
<keyword evidence="2" id="KW-0547">Nucleotide-binding</keyword>
<dbReference type="EMBL" id="MN739236">
    <property type="protein sequence ID" value="QHS94983.1"/>
    <property type="molecule type" value="Genomic_DNA"/>
</dbReference>
<dbReference type="SUPFAM" id="SSF48019">
    <property type="entry name" value="post-AAA+ oligomerization domain-like"/>
    <property type="match status" value="1"/>
</dbReference>
<dbReference type="InterPro" id="IPR003593">
    <property type="entry name" value="AAA+_ATPase"/>
</dbReference>
<evidence type="ECO:0000256" key="1">
    <source>
        <dbReference type="ARBA" id="ARBA00022705"/>
    </source>
</evidence>
<dbReference type="GO" id="GO:0003689">
    <property type="term" value="F:DNA clamp loader activity"/>
    <property type="evidence" value="ECO:0007669"/>
    <property type="project" value="TreeGrafter"/>
</dbReference>
<accession>A0A6C0BUR1</accession>
<dbReference type="SMART" id="SM00382">
    <property type="entry name" value="AAA"/>
    <property type="match status" value="1"/>
</dbReference>
<dbReference type="InterPro" id="IPR013748">
    <property type="entry name" value="Rep_factorC_C"/>
</dbReference>
<dbReference type="SUPFAM" id="SSF52540">
    <property type="entry name" value="P-loop containing nucleoside triphosphate hydrolases"/>
    <property type="match status" value="1"/>
</dbReference>
<evidence type="ECO:0000256" key="2">
    <source>
        <dbReference type="ARBA" id="ARBA00022741"/>
    </source>
</evidence>
<evidence type="ECO:0000256" key="3">
    <source>
        <dbReference type="ARBA" id="ARBA00022840"/>
    </source>
</evidence>
<name>A0A6C0BUR1_9ZZZZ</name>
<dbReference type="InterPro" id="IPR003959">
    <property type="entry name" value="ATPase_AAA_core"/>
</dbReference>
<dbReference type="CDD" id="cd00009">
    <property type="entry name" value="AAA"/>
    <property type="match status" value="1"/>
</dbReference>
<feature type="domain" description="AAA+ ATPase" evidence="4">
    <location>
        <begin position="33"/>
        <end position="162"/>
    </location>
</feature>
<dbReference type="GO" id="GO:0006261">
    <property type="term" value="P:DNA-templated DNA replication"/>
    <property type="evidence" value="ECO:0007669"/>
    <property type="project" value="TreeGrafter"/>
</dbReference>
<dbReference type="Gene3D" id="3.40.50.300">
    <property type="entry name" value="P-loop containing nucleotide triphosphate hydrolases"/>
    <property type="match status" value="1"/>
</dbReference>
<dbReference type="GO" id="GO:0005524">
    <property type="term" value="F:ATP binding"/>
    <property type="evidence" value="ECO:0007669"/>
    <property type="project" value="UniProtKB-KW"/>
</dbReference>
<dbReference type="Pfam" id="PF00004">
    <property type="entry name" value="AAA"/>
    <property type="match status" value="1"/>
</dbReference>
<dbReference type="GO" id="GO:0006281">
    <property type="term" value="P:DNA repair"/>
    <property type="evidence" value="ECO:0007669"/>
    <property type="project" value="TreeGrafter"/>
</dbReference>
<dbReference type="GO" id="GO:0003677">
    <property type="term" value="F:DNA binding"/>
    <property type="evidence" value="ECO:0007669"/>
    <property type="project" value="InterPro"/>
</dbReference>
<dbReference type="AlphaFoldDB" id="A0A6C0BUR1"/>
<evidence type="ECO:0000313" key="5">
    <source>
        <dbReference type="EMBL" id="QHS94983.1"/>
    </source>
</evidence>
<organism evidence="5">
    <name type="scientific">viral metagenome</name>
    <dbReference type="NCBI Taxonomy" id="1070528"/>
    <lineage>
        <taxon>unclassified sequences</taxon>
        <taxon>metagenomes</taxon>
        <taxon>organismal metagenomes</taxon>
    </lineage>
</organism>
<dbReference type="GO" id="GO:0005663">
    <property type="term" value="C:DNA replication factor C complex"/>
    <property type="evidence" value="ECO:0007669"/>
    <property type="project" value="TreeGrafter"/>
</dbReference>
<dbReference type="PANTHER" id="PTHR11669">
    <property type="entry name" value="REPLICATION FACTOR C / DNA POLYMERASE III GAMMA-TAU SUBUNIT"/>
    <property type="match status" value="1"/>
</dbReference>
<reference evidence="5" key="1">
    <citation type="journal article" date="2020" name="Nature">
        <title>Giant virus diversity and host interactions through global metagenomics.</title>
        <authorList>
            <person name="Schulz F."/>
            <person name="Roux S."/>
            <person name="Paez-Espino D."/>
            <person name="Jungbluth S."/>
            <person name="Walsh D.A."/>
            <person name="Denef V.J."/>
            <person name="McMahon K.D."/>
            <person name="Konstantinidis K.T."/>
            <person name="Eloe-Fadrosh E.A."/>
            <person name="Kyrpides N.C."/>
            <person name="Woyke T."/>
        </authorList>
    </citation>
    <scope>NUCLEOTIDE SEQUENCE</scope>
    <source>
        <strain evidence="5">GVMAG-M-3300018428-16</strain>
    </source>
</reference>
<protein>
    <recommendedName>
        <fullName evidence="4">AAA+ ATPase domain-containing protein</fullName>
    </recommendedName>
</protein>
<dbReference type="Gene3D" id="1.20.272.10">
    <property type="match status" value="1"/>
</dbReference>
<keyword evidence="3" id="KW-0067">ATP-binding</keyword>
<proteinExistence type="predicted"/>
<dbReference type="InterPro" id="IPR050238">
    <property type="entry name" value="DNA_Rep/Repair_Clamp_Loader"/>
</dbReference>